<comment type="caution">
    <text evidence="1">The sequence shown here is derived from an EMBL/GenBank/DDBJ whole genome shotgun (WGS) entry which is preliminary data.</text>
</comment>
<dbReference type="InterPro" id="IPR007715">
    <property type="entry name" value="Coq4"/>
</dbReference>
<evidence type="ECO:0000313" key="1">
    <source>
        <dbReference type="EMBL" id="GAA0468210.1"/>
    </source>
</evidence>
<dbReference type="PANTHER" id="PTHR12922:SF7">
    <property type="entry name" value="UBIQUINONE BIOSYNTHESIS PROTEIN COQ4 HOMOLOG, MITOCHONDRIAL"/>
    <property type="match status" value="1"/>
</dbReference>
<dbReference type="PANTHER" id="PTHR12922">
    <property type="entry name" value="UBIQUINONE BIOSYNTHESIS PROTEIN"/>
    <property type="match status" value="1"/>
</dbReference>
<sequence>MLVIDIKLFEIDKSDSIMTISPTDMPLLNTDHSPPKIRPIKAFRHFRNLIADKEDTAEVFHIIEALAGKAFIRNAKRFLKSPHAQELMERNVDLPKMLDDHDKLRKLPADSLGQAYVRFMEKEGLTAAGLVAEFDRYGETYEKRNDITEWFGDRMRDTHDLLHVLTGYGRDALGEQCVLGFTYSQNPNLGILFIAYAGALEMKKQSPSNAPVLRAVREGQRLGKAAKRLAYYDIEKLLALPLDEARAFLNIGEPIFYKQAHAAYEAQGIDPYNLLGQPA</sequence>
<dbReference type="Proteomes" id="UP001500713">
    <property type="component" value="Unassembled WGS sequence"/>
</dbReference>
<name>A0ABN1A5S1_9SPHN</name>
<gene>
    <name evidence="1" type="ORF">GCM10009096_06340</name>
</gene>
<accession>A0ABN1A5S1</accession>
<protein>
    <recommendedName>
        <fullName evidence="3">Ubiquinone biosynthesis protein</fullName>
    </recommendedName>
</protein>
<evidence type="ECO:0000313" key="2">
    <source>
        <dbReference type="Proteomes" id="UP001500713"/>
    </source>
</evidence>
<evidence type="ECO:0008006" key="3">
    <source>
        <dbReference type="Google" id="ProtNLM"/>
    </source>
</evidence>
<keyword evidence="2" id="KW-1185">Reference proteome</keyword>
<dbReference type="Pfam" id="PF05019">
    <property type="entry name" value="Coq4"/>
    <property type="match status" value="1"/>
</dbReference>
<proteinExistence type="predicted"/>
<dbReference type="EMBL" id="BAAAEM010000002">
    <property type="protein sequence ID" value="GAA0468210.1"/>
    <property type="molecule type" value="Genomic_DNA"/>
</dbReference>
<reference evidence="1 2" key="1">
    <citation type="journal article" date="2019" name="Int. J. Syst. Evol. Microbiol.">
        <title>The Global Catalogue of Microorganisms (GCM) 10K type strain sequencing project: providing services to taxonomists for standard genome sequencing and annotation.</title>
        <authorList>
            <consortium name="The Broad Institute Genomics Platform"/>
            <consortium name="The Broad Institute Genome Sequencing Center for Infectious Disease"/>
            <person name="Wu L."/>
            <person name="Ma J."/>
        </authorList>
    </citation>
    <scope>NUCLEOTIDE SEQUENCE [LARGE SCALE GENOMIC DNA]</scope>
    <source>
        <strain evidence="1 2">JCM 14162</strain>
    </source>
</reference>
<organism evidence="1 2">
    <name type="scientific">Parasphingorhabdus litoris</name>
    <dbReference type="NCBI Taxonomy" id="394733"/>
    <lineage>
        <taxon>Bacteria</taxon>
        <taxon>Pseudomonadati</taxon>
        <taxon>Pseudomonadota</taxon>
        <taxon>Alphaproteobacteria</taxon>
        <taxon>Sphingomonadales</taxon>
        <taxon>Sphingomonadaceae</taxon>
        <taxon>Parasphingorhabdus</taxon>
    </lineage>
</organism>